<dbReference type="EMBL" id="SMOL01000160">
    <property type="protein sequence ID" value="KAB2625173.1"/>
    <property type="molecule type" value="Genomic_DNA"/>
</dbReference>
<reference evidence="2 3" key="3">
    <citation type="submission" date="2019-11" db="EMBL/GenBank/DDBJ databases">
        <title>A de novo genome assembly of a pear dwarfing rootstock.</title>
        <authorList>
            <person name="Wang F."/>
            <person name="Wang J."/>
            <person name="Li S."/>
            <person name="Zhang Y."/>
            <person name="Fang M."/>
            <person name="Ma L."/>
            <person name="Zhao Y."/>
            <person name="Jiang S."/>
        </authorList>
    </citation>
    <scope>NUCLEOTIDE SEQUENCE [LARGE SCALE GENOMIC DNA]</scope>
    <source>
        <strain evidence="2">S2</strain>
        <tissue evidence="2">Leaf</tissue>
    </source>
</reference>
<gene>
    <name evidence="2" type="ORF">D8674_016833</name>
</gene>
<reference evidence="3" key="2">
    <citation type="submission" date="2019-10" db="EMBL/GenBank/DDBJ databases">
        <title>A de novo genome assembly of a pear dwarfing rootstock.</title>
        <authorList>
            <person name="Wang F."/>
            <person name="Wang J."/>
            <person name="Li S."/>
            <person name="Zhang Y."/>
            <person name="Fang M."/>
            <person name="Ma L."/>
            <person name="Zhao Y."/>
            <person name="Jiang S."/>
        </authorList>
    </citation>
    <scope>NUCLEOTIDE SEQUENCE [LARGE SCALE GENOMIC DNA]</scope>
</reference>
<reference evidence="2 3" key="1">
    <citation type="submission" date="2019-09" db="EMBL/GenBank/DDBJ databases">
        <authorList>
            <person name="Ou C."/>
        </authorList>
    </citation>
    <scope>NUCLEOTIDE SEQUENCE [LARGE SCALE GENOMIC DNA]</scope>
    <source>
        <strain evidence="2">S2</strain>
        <tissue evidence="2">Leaf</tissue>
    </source>
</reference>
<accession>A0A5N5HEY0</accession>
<dbReference type="Proteomes" id="UP000327157">
    <property type="component" value="Chromosome 16"/>
</dbReference>
<evidence type="ECO:0000313" key="2">
    <source>
        <dbReference type="EMBL" id="KAB2625173.1"/>
    </source>
</evidence>
<name>A0A5N5HEY0_9ROSA</name>
<proteinExistence type="predicted"/>
<evidence type="ECO:0000313" key="3">
    <source>
        <dbReference type="Proteomes" id="UP000327157"/>
    </source>
</evidence>
<protein>
    <submittedName>
        <fullName evidence="2">Uncharacterized protein</fullName>
    </submittedName>
</protein>
<feature type="region of interest" description="Disordered" evidence="1">
    <location>
        <begin position="22"/>
        <end position="46"/>
    </location>
</feature>
<dbReference type="AlphaFoldDB" id="A0A5N5HEY0"/>
<sequence length="78" mass="8863">MQICFPNPNLKILTSLIPKHVENQDEPNAPHFPNLTRHIQPPSHPLYPSTIPHPYSSDLNRTSSRVVDVVRGTSWRTA</sequence>
<comment type="caution">
    <text evidence="2">The sequence shown here is derived from an EMBL/GenBank/DDBJ whole genome shotgun (WGS) entry which is preliminary data.</text>
</comment>
<keyword evidence="3" id="KW-1185">Reference proteome</keyword>
<evidence type="ECO:0000256" key="1">
    <source>
        <dbReference type="SAM" id="MobiDB-lite"/>
    </source>
</evidence>
<organism evidence="2 3">
    <name type="scientific">Pyrus ussuriensis x Pyrus communis</name>
    <dbReference type="NCBI Taxonomy" id="2448454"/>
    <lineage>
        <taxon>Eukaryota</taxon>
        <taxon>Viridiplantae</taxon>
        <taxon>Streptophyta</taxon>
        <taxon>Embryophyta</taxon>
        <taxon>Tracheophyta</taxon>
        <taxon>Spermatophyta</taxon>
        <taxon>Magnoliopsida</taxon>
        <taxon>eudicotyledons</taxon>
        <taxon>Gunneridae</taxon>
        <taxon>Pentapetalae</taxon>
        <taxon>rosids</taxon>
        <taxon>fabids</taxon>
        <taxon>Rosales</taxon>
        <taxon>Rosaceae</taxon>
        <taxon>Amygdaloideae</taxon>
        <taxon>Maleae</taxon>
        <taxon>Pyrus</taxon>
    </lineage>
</organism>